<gene>
    <name evidence="2" type="ORF">THTE_2913</name>
</gene>
<evidence type="ECO:0000313" key="2">
    <source>
        <dbReference type="EMBL" id="ASV75515.1"/>
    </source>
</evidence>
<sequence>MDTTWLTRDGIRLVGRLWEPRNFLPRARIFGLHGILEHCGRYEWFASQLTARGYSLEMIDLRGHGRSEGPRVSVRDFDQYLEDLDDVNQQLREVGRAPDFLFGHSMGAGLVILWCATRRPPVRGAILSAPPVTIAVRIPRWLIGLGRFLVRVFPEIRLVQLKTARRFGQHAVSRDPAVLKALREDPLVYRGRFPLRTGLGLIDLQEKLQQVAINFETPFILLQGTGDKLSSASGAQLFYERAAAADKTLRLYDGLYHEVLSEPEKDLVIAEVLRWLDAHSTEPSPARDQPP</sequence>
<proteinExistence type="predicted"/>
<accession>A0A286RHS8</accession>
<dbReference type="InterPro" id="IPR029058">
    <property type="entry name" value="AB_hydrolase_fold"/>
</dbReference>
<dbReference type="KEGG" id="ttf:THTE_2913"/>
<dbReference type="AlphaFoldDB" id="A0A286RHS8"/>
<dbReference type="Pfam" id="PF12146">
    <property type="entry name" value="Hydrolase_4"/>
    <property type="match status" value="1"/>
</dbReference>
<dbReference type="InterPro" id="IPR051044">
    <property type="entry name" value="MAG_DAG_Lipase"/>
</dbReference>
<evidence type="ECO:0000259" key="1">
    <source>
        <dbReference type="Pfam" id="PF12146"/>
    </source>
</evidence>
<dbReference type="EMBL" id="CP018477">
    <property type="protein sequence ID" value="ASV75515.1"/>
    <property type="molecule type" value="Genomic_DNA"/>
</dbReference>
<dbReference type="InterPro" id="IPR022742">
    <property type="entry name" value="Hydrolase_4"/>
</dbReference>
<evidence type="ECO:0000313" key="3">
    <source>
        <dbReference type="Proteomes" id="UP000215086"/>
    </source>
</evidence>
<dbReference type="PANTHER" id="PTHR11614">
    <property type="entry name" value="PHOSPHOLIPASE-RELATED"/>
    <property type="match status" value="1"/>
</dbReference>
<keyword evidence="3" id="KW-1185">Reference proteome</keyword>
<protein>
    <submittedName>
        <fullName evidence="2">Lysophospholipase, Monoglyceride lipase, putative</fullName>
    </submittedName>
</protein>
<dbReference type="SUPFAM" id="SSF53474">
    <property type="entry name" value="alpha/beta-Hydrolases"/>
    <property type="match status" value="1"/>
</dbReference>
<dbReference type="Gene3D" id="3.40.50.1820">
    <property type="entry name" value="alpha/beta hydrolase"/>
    <property type="match status" value="1"/>
</dbReference>
<feature type="domain" description="Serine aminopeptidase S33" evidence="1">
    <location>
        <begin position="25"/>
        <end position="264"/>
    </location>
</feature>
<reference evidence="2 3" key="1">
    <citation type="journal article" name="Front. Microbiol.">
        <title>Sugar Metabolism of the First Thermophilic Planctomycete Thermogutta terrifontis: Comparative Genomic and Transcriptomic Approaches.</title>
        <authorList>
            <person name="Elcheninov A.G."/>
            <person name="Menzel P."/>
            <person name="Gudbergsdottir S.R."/>
            <person name="Slesarev A.I."/>
            <person name="Kadnikov V.V."/>
            <person name="Krogh A."/>
            <person name="Bonch-Osmolovskaya E.A."/>
            <person name="Peng X."/>
            <person name="Kublanov I.V."/>
        </authorList>
    </citation>
    <scope>NUCLEOTIDE SEQUENCE [LARGE SCALE GENOMIC DNA]</scope>
    <source>
        <strain evidence="2 3">R1</strain>
    </source>
</reference>
<dbReference type="Proteomes" id="UP000215086">
    <property type="component" value="Chromosome"/>
</dbReference>
<name>A0A286RHS8_9BACT</name>
<organism evidence="2 3">
    <name type="scientific">Thermogutta terrifontis</name>
    <dbReference type="NCBI Taxonomy" id="1331910"/>
    <lineage>
        <taxon>Bacteria</taxon>
        <taxon>Pseudomonadati</taxon>
        <taxon>Planctomycetota</taxon>
        <taxon>Planctomycetia</taxon>
        <taxon>Pirellulales</taxon>
        <taxon>Thermoguttaceae</taxon>
        <taxon>Thermogutta</taxon>
    </lineage>
</organism>